<comment type="caution">
    <text evidence="13">The sequence shown here is derived from an EMBL/GenBank/DDBJ whole genome shotgun (WGS) entry which is preliminary data.</text>
</comment>
<dbReference type="FunFam" id="3.90.190.20:FF:000002">
    <property type="entry name" value="UDP-N-acetylmuramate--L-alanyl-gamma-D-glutamyl-meso-2,6-diaminoheptandioate ligase"/>
    <property type="match status" value="1"/>
</dbReference>
<gene>
    <name evidence="9" type="primary">mpl</name>
    <name evidence="13" type="ORF">FHU10_1524</name>
</gene>
<keyword evidence="4 9" id="KW-0067">ATP-binding</keyword>
<evidence type="ECO:0000256" key="1">
    <source>
        <dbReference type="ARBA" id="ARBA00022598"/>
    </source>
</evidence>
<name>A0A542BIV9_SERFO</name>
<keyword evidence="1 9" id="KW-0436">Ligase</keyword>
<dbReference type="InterPro" id="IPR000713">
    <property type="entry name" value="Mur_ligase_N"/>
</dbReference>
<evidence type="ECO:0000256" key="8">
    <source>
        <dbReference type="ARBA" id="ARBA00023316"/>
    </source>
</evidence>
<dbReference type="EMBL" id="VISQ01000001">
    <property type="protein sequence ID" value="TVZ69054.1"/>
    <property type="molecule type" value="Genomic_DNA"/>
</dbReference>
<evidence type="ECO:0000259" key="10">
    <source>
        <dbReference type="Pfam" id="PF01225"/>
    </source>
</evidence>
<feature type="domain" description="Mur ligase C-terminal" evidence="11">
    <location>
        <begin position="317"/>
        <end position="440"/>
    </location>
</feature>
<sequence length="463" mass="50565">MRNLMRIHILGICGTFMGGLAMLARSLGHEVTGSDANVYPPMSTLLENQGIDLIQGYDPAQLDPVPDLVIIGNAMSRGNPCVEAVLEQGIPYVSGPQWLHDHVLRDRWVLAVAGTHGKTTTAGMATWILEACGYQPGFVIGGVPGNFDVSARLGGSPFFVIEADEYDCAFFDKRSKFVHYSPRTLIMNNLEFDHADIFDDLKAIQKQFHHLVRLVPGKGKIILPDNDAHLKQVMAMGCWSEQEWVGEEGTWRAHKLTTDASHYEVFLNGEKVGEVNWALVGEHNMHNGLMAIAATRHVGVQPADACRALGDFINARRRLELRGEANGVTVYDDFAHHPTAILATLAALRGKVGGTARILAVLEPRSNTMKMGISKNDLAPSLGRADEVFLFQPHHIPWLVAEVADACVQPAHWSADLDTLVEMIVKTAQPGDHILVMSNGGFGGIHDKLLAGLANKAEPKETY</sequence>
<reference evidence="13" key="1">
    <citation type="submission" date="2019-06" db="EMBL/GenBank/DDBJ databases">
        <authorList>
            <person name="Deangelis K."/>
            <person name="Huntemann M."/>
            <person name="Clum A."/>
            <person name="Pillay M."/>
            <person name="Palaniappan K."/>
            <person name="Varghese N."/>
            <person name="Mikhailova N."/>
            <person name="Stamatis D."/>
            <person name="Reddy T."/>
            <person name="Daum C."/>
            <person name="Shapiro N."/>
            <person name="Ivanova N."/>
            <person name="Kyrpides N."/>
            <person name="Woyke T."/>
        </authorList>
    </citation>
    <scope>NUCLEOTIDE SEQUENCE [LARGE SCALE GENOMIC DNA]</scope>
    <source>
        <strain evidence="13">128R</strain>
    </source>
</reference>
<dbReference type="GO" id="GO:0051301">
    <property type="term" value="P:cell division"/>
    <property type="evidence" value="ECO:0007669"/>
    <property type="project" value="UniProtKB-KW"/>
</dbReference>
<keyword evidence="2 9" id="KW-0132">Cell division</keyword>
<evidence type="ECO:0000256" key="6">
    <source>
        <dbReference type="ARBA" id="ARBA00022984"/>
    </source>
</evidence>
<dbReference type="GO" id="GO:0008360">
    <property type="term" value="P:regulation of cell shape"/>
    <property type="evidence" value="ECO:0007669"/>
    <property type="project" value="UniProtKB-KW"/>
</dbReference>
<evidence type="ECO:0000259" key="11">
    <source>
        <dbReference type="Pfam" id="PF02875"/>
    </source>
</evidence>
<evidence type="ECO:0000256" key="3">
    <source>
        <dbReference type="ARBA" id="ARBA00022741"/>
    </source>
</evidence>
<comment type="cofactor">
    <cofactor evidence="9">
        <name>Mg(2+)</name>
        <dbReference type="ChEBI" id="CHEBI:18420"/>
    </cofactor>
</comment>
<dbReference type="Gene3D" id="3.40.1190.10">
    <property type="entry name" value="Mur-like, catalytic domain"/>
    <property type="match status" value="1"/>
</dbReference>
<dbReference type="Pfam" id="PF08245">
    <property type="entry name" value="Mur_ligase_M"/>
    <property type="match status" value="1"/>
</dbReference>
<dbReference type="Gene3D" id="3.40.50.720">
    <property type="entry name" value="NAD(P)-binding Rossmann-like Domain"/>
    <property type="match status" value="1"/>
</dbReference>
<dbReference type="UniPathway" id="UPA00544"/>
<dbReference type="InterPro" id="IPR036615">
    <property type="entry name" value="Mur_ligase_C_dom_sf"/>
</dbReference>
<feature type="domain" description="Mur ligase N-terminal catalytic" evidence="10">
    <location>
        <begin position="6"/>
        <end position="104"/>
    </location>
</feature>
<keyword evidence="7 9" id="KW-0131">Cell cycle</keyword>
<organism evidence="13">
    <name type="scientific">Serratia fonticola</name>
    <dbReference type="NCBI Taxonomy" id="47917"/>
    <lineage>
        <taxon>Bacteria</taxon>
        <taxon>Pseudomonadati</taxon>
        <taxon>Pseudomonadota</taxon>
        <taxon>Gammaproteobacteria</taxon>
        <taxon>Enterobacterales</taxon>
        <taxon>Yersiniaceae</taxon>
        <taxon>Serratia</taxon>
    </lineage>
</organism>
<evidence type="ECO:0000313" key="13">
    <source>
        <dbReference type="EMBL" id="TVZ69054.1"/>
    </source>
</evidence>
<dbReference type="InterPro" id="IPR005757">
    <property type="entry name" value="Mpl"/>
</dbReference>
<reference evidence="13" key="2">
    <citation type="submission" date="2019-08" db="EMBL/GenBank/DDBJ databases">
        <title>Investigation of anaerobic lignin degradation for improved lignocellulosic biofuels.</title>
        <authorList>
            <person name="Deangelis K.PhD."/>
        </authorList>
    </citation>
    <scope>NUCLEOTIDE SEQUENCE [LARGE SCALE GENOMIC DNA]</scope>
    <source>
        <strain evidence="13">128R</strain>
    </source>
</reference>
<keyword evidence="3 9" id="KW-0547">Nucleotide-binding</keyword>
<keyword evidence="6 9" id="KW-0573">Peptidoglycan synthesis</keyword>
<dbReference type="NCBIfam" id="TIGR01081">
    <property type="entry name" value="mpl"/>
    <property type="match status" value="1"/>
</dbReference>
<comment type="function">
    <text evidence="9">Reutilizes the intact tripeptide L-alanyl-gamma-D-glutamyl-meso-diaminopimelate by linking it to UDP-N-acetylmuramate.</text>
</comment>
<dbReference type="InterPro" id="IPR013221">
    <property type="entry name" value="Mur_ligase_cen"/>
</dbReference>
<evidence type="ECO:0000256" key="2">
    <source>
        <dbReference type="ARBA" id="ARBA00022618"/>
    </source>
</evidence>
<feature type="binding site" evidence="9">
    <location>
        <begin position="114"/>
        <end position="120"/>
    </location>
    <ligand>
        <name>ATP</name>
        <dbReference type="ChEBI" id="CHEBI:30616"/>
    </ligand>
</feature>
<accession>A0A542BIV9</accession>
<dbReference type="InterPro" id="IPR050061">
    <property type="entry name" value="MurCDEF_pg_biosynth"/>
</dbReference>
<evidence type="ECO:0000256" key="5">
    <source>
        <dbReference type="ARBA" id="ARBA00022960"/>
    </source>
</evidence>
<evidence type="ECO:0000259" key="12">
    <source>
        <dbReference type="Pfam" id="PF08245"/>
    </source>
</evidence>
<keyword evidence="8 9" id="KW-0961">Cell wall biogenesis/degradation</keyword>
<dbReference type="PANTHER" id="PTHR43445">
    <property type="entry name" value="UDP-N-ACETYLMURAMATE--L-ALANINE LIGASE-RELATED"/>
    <property type="match status" value="1"/>
</dbReference>
<dbReference type="InterPro" id="IPR036565">
    <property type="entry name" value="Mur-like_cat_sf"/>
</dbReference>
<dbReference type="GO" id="GO:0009252">
    <property type="term" value="P:peptidoglycan biosynthetic process"/>
    <property type="evidence" value="ECO:0007669"/>
    <property type="project" value="UniProtKB-UniRule"/>
</dbReference>
<dbReference type="SUPFAM" id="SSF53244">
    <property type="entry name" value="MurD-like peptide ligases, peptide-binding domain"/>
    <property type="match status" value="1"/>
</dbReference>
<feature type="domain" description="Mur ligase central" evidence="12">
    <location>
        <begin position="112"/>
        <end position="294"/>
    </location>
</feature>
<keyword evidence="9" id="KW-0460">Magnesium</keyword>
<dbReference type="GO" id="GO:0071555">
    <property type="term" value="P:cell wall organization"/>
    <property type="evidence" value="ECO:0007669"/>
    <property type="project" value="UniProtKB-KW"/>
</dbReference>
<comment type="pathway">
    <text evidence="9">Cell wall biogenesis; peptidoglycan recycling.</text>
</comment>
<dbReference type="AlphaFoldDB" id="A0A542BIV9"/>
<dbReference type="GO" id="GO:0106418">
    <property type="term" value="F:UDP-N-acetylmuramate-L-alanyl-gamma-D-glutamyl-meso-2,6-diaminoheptanedioate ligase activity"/>
    <property type="evidence" value="ECO:0007669"/>
    <property type="project" value="UniProtKB-EC"/>
</dbReference>
<dbReference type="InterPro" id="IPR004101">
    <property type="entry name" value="Mur_ligase_C"/>
</dbReference>
<dbReference type="GO" id="GO:0005524">
    <property type="term" value="F:ATP binding"/>
    <property type="evidence" value="ECO:0007669"/>
    <property type="project" value="UniProtKB-UniRule"/>
</dbReference>
<dbReference type="EC" id="6.3.2.45" evidence="9"/>
<dbReference type="Pfam" id="PF01225">
    <property type="entry name" value="Mur_ligase"/>
    <property type="match status" value="1"/>
</dbReference>
<comment type="catalytic activity">
    <reaction evidence="9">
        <text>UDP-N-acetyl-alpha-D-muramate + L-alanyl-gamma-D-glutamyl-meso-2,6-diaminopimelate + ATP = UDP-N-acetyl-alpha-D-muramoyl-L-alanyl-gamma-D-glutamyl-meso-2,6-diaminopimelate + ADP + phosphate + H(+)</text>
        <dbReference type="Rhea" id="RHEA:29563"/>
        <dbReference type="ChEBI" id="CHEBI:15378"/>
        <dbReference type="ChEBI" id="CHEBI:30616"/>
        <dbReference type="ChEBI" id="CHEBI:43474"/>
        <dbReference type="ChEBI" id="CHEBI:61401"/>
        <dbReference type="ChEBI" id="CHEBI:70757"/>
        <dbReference type="ChEBI" id="CHEBI:83905"/>
        <dbReference type="ChEBI" id="CHEBI:456216"/>
        <dbReference type="EC" id="6.3.2.45"/>
    </reaction>
</comment>
<protein>
    <recommendedName>
        <fullName evidence="9">UDP-N-acetylmuramate--L-alanyl-gamma-D-glutamyl-meso-2,6-diaminoheptandioate ligase</fullName>
        <ecNumber evidence="9">6.3.2.45</ecNumber>
    </recommendedName>
    <alternativeName>
        <fullName evidence="9">Murein peptide ligase</fullName>
    </alternativeName>
    <alternativeName>
        <fullName evidence="9">UDP-N-acetylmuramate:L-alanyl-gamma-D-glutamyl-meso-diaminopimelate ligase</fullName>
    </alternativeName>
</protein>
<dbReference type="SUPFAM" id="SSF53623">
    <property type="entry name" value="MurD-like peptide ligases, catalytic domain"/>
    <property type="match status" value="1"/>
</dbReference>
<evidence type="ECO:0000256" key="4">
    <source>
        <dbReference type="ARBA" id="ARBA00022840"/>
    </source>
</evidence>
<evidence type="ECO:0000256" key="7">
    <source>
        <dbReference type="ARBA" id="ARBA00023306"/>
    </source>
</evidence>
<comment type="similarity">
    <text evidence="9">Belongs to the MurCDEF family. Mpl subfamily.</text>
</comment>
<dbReference type="Pfam" id="PF02875">
    <property type="entry name" value="Mur_ligase_C"/>
    <property type="match status" value="1"/>
</dbReference>
<dbReference type="PANTHER" id="PTHR43445:SF5">
    <property type="entry name" value="UDP-N-ACETYLMURAMATE--L-ALANYL-GAMMA-D-GLUTAMYL-MESO-2,6-DIAMINOHEPTANDIOATE LIGASE"/>
    <property type="match status" value="1"/>
</dbReference>
<dbReference type="GO" id="GO:0009254">
    <property type="term" value="P:peptidoglycan turnover"/>
    <property type="evidence" value="ECO:0007669"/>
    <property type="project" value="UniProtKB-UniRule"/>
</dbReference>
<dbReference type="Gene3D" id="3.90.190.20">
    <property type="entry name" value="Mur ligase, C-terminal domain"/>
    <property type="match status" value="1"/>
</dbReference>
<evidence type="ECO:0000256" key="9">
    <source>
        <dbReference type="HAMAP-Rule" id="MF_02020"/>
    </source>
</evidence>
<keyword evidence="5 9" id="KW-0133">Cell shape</keyword>
<dbReference type="SUPFAM" id="SSF51984">
    <property type="entry name" value="MurCD N-terminal domain"/>
    <property type="match status" value="1"/>
</dbReference>
<dbReference type="FunFam" id="3.40.50.720:FF:000161">
    <property type="entry name" value="UDP-N-acetylmuramate--L-alanyl-gamma-D-glutamyl-meso-2,6-diaminoheptandioate ligase"/>
    <property type="match status" value="1"/>
</dbReference>
<proteinExistence type="inferred from homology"/>
<dbReference type="FunFam" id="3.40.1190.10:FF:000003">
    <property type="entry name" value="UDP-N-acetylmuramate--L-alanyl-gamma-D-glutamyl-meso-2,6-diaminoheptandioate ligase"/>
    <property type="match status" value="1"/>
</dbReference>
<dbReference type="HAMAP" id="MF_02020">
    <property type="entry name" value="Mpl"/>
    <property type="match status" value="1"/>
</dbReference>